<feature type="non-terminal residue" evidence="2">
    <location>
        <position position="1"/>
    </location>
</feature>
<evidence type="ECO:0000313" key="2">
    <source>
        <dbReference type="EMBL" id="GAH70144.1"/>
    </source>
</evidence>
<dbReference type="GO" id="GO:0031419">
    <property type="term" value="F:cobalamin binding"/>
    <property type="evidence" value="ECO:0007669"/>
    <property type="project" value="InterPro"/>
</dbReference>
<dbReference type="Gene3D" id="3.20.20.240">
    <property type="entry name" value="Methylmalonyl-CoA mutase"/>
    <property type="match status" value="1"/>
</dbReference>
<organism evidence="2">
    <name type="scientific">marine sediment metagenome</name>
    <dbReference type="NCBI Taxonomy" id="412755"/>
    <lineage>
        <taxon>unclassified sequences</taxon>
        <taxon>metagenomes</taxon>
        <taxon>ecological metagenomes</taxon>
    </lineage>
</organism>
<dbReference type="AlphaFoldDB" id="X1IVL2"/>
<gene>
    <name evidence="2" type="ORF">S03H2_54866</name>
</gene>
<proteinExistence type="predicted"/>
<dbReference type="SUPFAM" id="SSF51703">
    <property type="entry name" value="Cobalamin (vitamin B12)-dependent enzymes"/>
    <property type="match status" value="1"/>
</dbReference>
<dbReference type="Pfam" id="PF01642">
    <property type="entry name" value="MM_CoA_mutase"/>
    <property type="match status" value="1"/>
</dbReference>
<dbReference type="GO" id="GO:0016866">
    <property type="term" value="F:intramolecular transferase activity"/>
    <property type="evidence" value="ECO:0007669"/>
    <property type="project" value="InterPro"/>
</dbReference>
<dbReference type="InterPro" id="IPR006099">
    <property type="entry name" value="MeMalonylCoA_mutase_a/b_cat"/>
</dbReference>
<comment type="caution">
    <text evidence="2">The sequence shown here is derived from an EMBL/GenBank/DDBJ whole genome shotgun (WGS) entry which is preliminary data.</text>
</comment>
<name>X1IVL2_9ZZZZ</name>
<reference evidence="2" key="1">
    <citation type="journal article" date="2014" name="Front. Microbiol.">
        <title>High frequency of phylogenetically diverse reductive dehalogenase-homologous genes in deep subseafloor sedimentary metagenomes.</title>
        <authorList>
            <person name="Kawai M."/>
            <person name="Futagami T."/>
            <person name="Toyoda A."/>
            <person name="Takaki Y."/>
            <person name="Nishi S."/>
            <person name="Hori S."/>
            <person name="Arai W."/>
            <person name="Tsubouchi T."/>
            <person name="Morono Y."/>
            <person name="Uchiyama I."/>
            <person name="Ito T."/>
            <person name="Fujiyama A."/>
            <person name="Inagaki F."/>
            <person name="Takami H."/>
        </authorList>
    </citation>
    <scope>NUCLEOTIDE SEQUENCE</scope>
    <source>
        <strain evidence="2">Expedition CK06-06</strain>
    </source>
</reference>
<evidence type="ECO:0000259" key="1">
    <source>
        <dbReference type="Pfam" id="PF01642"/>
    </source>
</evidence>
<accession>X1IVL2</accession>
<protein>
    <recommendedName>
        <fullName evidence="1">Methylmalonyl-CoA mutase alpha/beta chain catalytic domain-containing protein</fullName>
    </recommendedName>
</protein>
<feature type="domain" description="Methylmalonyl-CoA mutase alpha/beta chain catalytic" evidence="1">
    <location>
        <begin position="2"/>
        <end position="59"/>
    </location>
</feature>
<dbReference type="EMBL" id="BARU01035011">
    <property type="protein sequence ID" value="GAH70144.1"/>
    <property type="molecule type" value="Genomic_DNA"/>
</dbReference>
<dbReference type="InterPro" id="IPR016176">
    <property type="entry name" value="Cbl-dep_enz_cat"/>
</dbReference>
<sequence>HRLARQRERRDSARVSELLIHLETGARDQENLIPLFIECVENNITLGEICGTLRQVWGEYQPPAWV</sequence>